<name>C1GAV3_PARBD</name>
<sequence>MVSGDMVVELERLHTYARLQLLVRDFVHAEPEYEKKHPKGPQWSRPGLKEMKDADSIPVGWAQSQPSGKVYWSRGH</sequence>
<dbReference type="InParanoid" id="C1GAV3"/>
<dbReference type="Proteomes" id="UP000001628">
    <property type="component" value="Unassembled WGS sequence"/>
</dbReference>
<accession>C1GAV3</accession>
<keyword evidence="2" id="KW-1185">Reference proteome</keyword>
<dbReference type="KEGG" id="pbn:PADG_04389"/>
<reference evidence="1 2" key="1">
    <citation type="journal article" date="2011" name="PLoS Genet.">
        <title>Comparative genomic analysis of human fungal pathogens causing paracoccidioidomycosis.</title>
        <authorList>
            <person name="Desjardins C.A."/>
            <person name="Champion M.D."/>
            <person name="Holder J.W."/>
            <person name="Muszewska A."/>
            <person name="Goldberg J."/>
            <person name="Bailao A.M."/>
            <person name="Brigido M.M."/>
            <person name="Ferreira M.E."/>
            <person name="Garcia A.M."/>
            <person name="Grynberg M."/>
            <person name="Gujja S."/>
            <person name="Heiman D.I."/>
            <person name="Henn M.R."/>
            <person name="Kodira C.D."/>
            <person name="Leon-Narvaez H."/>
            <person name="Longo L.V."/>
            <person name="Ma L.J."/>
            <person name="Malavazi I."/>
            <person name="Matsuo A.L."/>
            <person name="Morais F.V."/>
            <person name="Pereira M."/>
            <person name="Rodriguez-Brito S."/>
            <person name="Sakthikumar S."/>
            <person name="Salem-Izacc S.M."/>
            <person name="Sykes S.M."/>
            <person name="Teixeira M.M."/>
            <person name="Vallejo M.C."/>
            <person name="Walter M.E."/>
            <person name="Yandava C."/>
            <person name="Young S."/>
            <person name="Zeng Q."/>
            <person name="Zucker J."/>
            <person name="Felipe M.S."/>
            <person name="Goldman G.H."/>
            <person name="Haas B.J."/>
            <person name="McEwen J.G."/>
            <person name="Nino-Vega G."/>
            <person name="Puccia R."/>
            <person name="San-Blas G."/>
            <person name="Soares C.M."/>
            <person name="Birren B.W."/>
            <person name="Cuomo C.A."/>
        </authorList>
    </citation>
    <scope>NUCLEOTIDE SEQUENCE [LARGE SCALE GENOMIC DNA]</scope>
    <source>
        <strain evidence="1 2">Pb18</strain>
    </source>
</reference>
<protein>
    <submittedName>
        <fullName evidence="1">Uncharacterized protein</fullName>
    </submittedName>
</protein>
<dbReference type="EMBL" id="KN275960">
    <property type="protein sequence ID" value="EEH48305.2"/>
    <property type="molecule type" value="Genomic_DNA"/>
</dbReference>
<dbReference type="VEuPathDB" id="FungiDB:PADG_04389"/>
<dbReference type="RefSeq" id="XP_010759445.1">
    <property type="nucleotide sequence ID" value="XM_010761143.1"/>
</dbReference>
<gene>
    <name evidence="1" type="ORF">PADG_04389</name>
</gene>
<evidence type="ECO:0000313" key="2">
    <source>
        <dbReference type="Proteomes" id="UP000001628"/>
    </source>
</evidence>
<evidence type="ECO:0000313" key="1">
    <source>
        <dbReference type="EMBL" id="EEH48305.2"/>
    </source>
</evidence>
<proteinExistence type="predicted"/>
<organism evidence="1 2">
    <name type="scientific">Paracoccidioides brasiliensis (strain Pb18)</name>
    <dbReference type="NCBI Taxonomy" id="502780"/>
    <lineage>
        <taxon>Eukaryota</taxon>
        <taxon>Fungi</taxon>
        <taxon>Dikarya</taxon>
        <taxon>Ascomycota</taxon>
        <taxon>Pezizomycotina</taxon>
        <taxon>Eurotiomycetes</taxon>
        <taxon>Eurotiomycetidae</taxon>
        <taxon>Onygenales</taxon>
        <taxon>Ajellomycetaceae</taxon>
        <taxon>Paracoccidioides</taxon>
    </lineage>
</organism>
<dbReference type="GeneID" id="22583525"/>
<dbReference type="HOGENOM" id="CLU_2655160_0_0_1"/>
<dbReference type="AlphaFoldDB" id="C1GAV3"/>